<evidence type="ECO:0000256" key="1">
    <source>
        <dbReference type="PIRSR" id="PIRSR613078-2"/>
    </source>
</evidence>
<dbReference type="SUPFAM" id="SSF53254">
    <property type="entry name" value="Phosphoglycerate mutase-like"/>
    <property type="match status" value="1"/>
</dbReference>
<dbReference type="RefSeq" id="WP_225277396.1">
    <property type="nucleotide sequence ID" value="NZ_BMNK01000012.1"/>
</dbReference>
<evidence type="ECO:0000256" key="2">
    <source>
        <dbReference type="SAM" id="MobiDB-lite"/>
    </source>
</evidence>
<dbReference type="PANTHER" id="PTHR47623">
    <property type="entry name" value="OS09G0287300 PROTEIN"/>
    <property type="match status" value="1"/>
</dbReference>
<dbReference type="AlphaFoldDB" id="A0A918A9R3"/>
<dbReference type="SMART" id="SM00855">
    <property type="entry name" value="PGAM"/>
    <property type="match status" value="1"/>
</dbReference>
<dbReference type="Gene3D" id="3.40.50.1240">
    <property type="entry name" value="Phosphoglycerate mutase-like"/>
    <property type="match status" value="1"/>
</dbReference>
<gene>
    <name evidence="3" type="ORF">GCM10012278_59790</name>
</gene>
<dbReference type="InterPro" id="IPR013078">
    <property type="entry name" value="His_Pase_superF_clade-1"/>
</dbReference>
<evidence type="ECO:0000313" key="4">
    <source>
        <dbReference type="Proteomes" id="UP000660745"/>
    </source>
</evidence>
<name>A0A918A9R3_9ACTN</name>
<feature type="compositionally biased region" description="Basic and acidic residues" evidence="2">
    <location>
        <begin position="17"/>
        <end position="37"/>
    </location>
</feature>
<evidence type="ECO:0000313" key="3">
    <source>
        <dbReference type="EMBL" id="GGP12350.1"/>
    </source>
</evidence>
<dbReference type="InterPro" id="IPR029033">
    <property type="entry name" value="His_PPase_superfam"/>
</dbReference>
<keyword evidence="4" id="KW-1185">Reference proteome</keyword>
<dbReference type="EMBL" id="BMNK01000012">
    <property type="protein sequence ID" value="GGP12350.1"/>
    <property type="molecule type" value="Genomic_DNA"/>
</dbReference>
<reference evidence="3" key="1">
    <citation type="journal article" date="2014" name="Int. J. Syst. Evol. Microbiol.">
        <title>Complete genome sequence of Corynebacterium casei LMG S-19264T (=DSM 44701T), isolated from a smear-ripened cheese.</title>
        <authorList>
            <consortium name="US DOE Joint Genome Institute (JGI-PGF)"/>
            <person name="Walter F."/>
            <person name="Albersmeier A."/>
            <person name="Kalinowski J."/>
            <person name="Ruckert C."/>
        </authorList>
    </citation>
    <scope>NUCLEOTIDE SEQUENCE</scope>
    <source>
        <strain evidence="3">CGMCC 4.7430</strain>
    </source>
</reference>
<dbReference type="Pfam" id="PF00300">
    <property type="entry name" value="His_Phos_1"/>
    <property type="match status" value="1"/>
</dbReference>
<feature type="region of interest" description="Disordered" evidence="2">
    <location>
        <begin position="16"/>
        <end position="37"/>
    </location>
</feature>
<feature type="binding site" evidence="1">
    <location>
        <position position="57"/>
    </location>
    <ligand>
        <name>substrate</name>
    </ligand>
</feature>
<organism evidence="3 4">
    <name type="scientific">Nonomuraea glycinis</name>
    <dbReference type="NCBI Taxonomy" id="2047744"/>
    <lineage>
        <taxon>Bacteria</taxon>
        <taxon>Bacillati</taxon>
        <taxon>Actinomycetota</taxon>
        <taxon>Actinomycetes</taxon>
        <taxon>Streptosporangiales</taxon>
        <taxon>Streptosporangiaceae</taxon>
        <taxon>Nonomuraea</taxon>
    </lineage>
</organism>
<comment type="caution">
    <text evidence="3">The sequence shown here is derived from an EMBL/GenBank/DDBJ whole genome shotgun (WGS) entry which is preliminary data.</text>
</comment>
<proteinExistence type="predicted"/>
<protein>
    <submittedName>
        <fullName evidence="3">Phosphoglycerate mutase</fullName>
    </submittedName>
</protein>
<accession>A0A918A9R3</accession>
<dbReference type="CDD" id="cd07040">
    <property type="entry name" value="HP"/>
    <property type="match status" value="1"/>
</dbReference>
<sequence>MRTLIVLRHAKAAHTTDVTDHDRKLTDRGEQDAERAGAEIRGLGLEPDLVLCSTARRTRRTAQLALPGVETDHQGLIYQGVLEELLELVRQAGPERRTVVLCGHNPGVLDLALSLTGGDFAFPPGAFAVIRTESEWADLSPGDGSLVTHWNPKEH</sequence>
<reference evidence="3" key="2">
    <citation type="submission" date="2020-09" db="EMBL/GenBank/DDBJ databases">
        <authorList>
            <person name="Sun Q."/>
            <person name="Zhou Y."/>
        </authorList>
    </citation>
    <scope>NUCLEOTIDE SEQUENCE</scope>
    <source>
        <strain evidence="3">CGMCC 4.7430</strain>
    </source>
</reference>
<dbReference type="Proteomes" id="UP000660745">
    <property type="component" value="Unassembled WGS sequence"/>
</dbReference>
<dbReference type="PANTHER" id="PTHR47623:SF1">
    <property type="entry name" value="OS09G0287300 PROTEIN"/>
    <property type="match status" value="1"/>
</dbReference>